<sequence>MIVNAGIVSPVRELLLDISDSRPLQNSSYNLSFLNILVLVQ</sequence>
<name>A0A1T4S5W7_9BACT</name>
<evidence type="ECO:0000313" key="1">
    <source>
        <dbReference type="EMBL" id="SKA23633.1"/>
    </source>
</evidence>
<organism evidence="1 2">
    <name type="scientific">Segatella oulorum</name>
    <dbReference type="NCBI Taxonomy" id="28136"/>
    <lineage>
        <taxon>Bacteria</taxon>
        <taxon>Pseudomonadati</taxon>
        <taxon>Bacteroidota</taxon>
        <taxon>Bacteroidia</taxon>
        <taxon>Bacteroidales</taxon>
        <taxon>Prevotellaceae</taxon>
        <taxon>Segatella</taxon>
    </lineage>
</organism>
<dbReference type="Proteomes" id="UP000190065">
    <property type="component" value="Unassembled WGS sequence"/>
</dbReference>
<proteinExistence type="predicted"/>
<dbReference type="AlphaFoldDB" id="A0A1T4S5W7"/>
<protein>
    <submittedName>
        <fullName evidence="1">Uncharacterized protein</fullName>
    </submittedName>
</protein>
<accession>A0A1T4S5W7</accession>
<reference evidence="1 2" key="1">
    <citation type="submission" date="2017-02" db="EMBL/GenBank/DDBJ databases">
        <authorList>
            <person name="Peterson S.W."/>
        </authorList>
    </citation>
    <scope>NUCLEOTIDE SEQUENCE [LARGE SCALE GENOMIC DNA]</scope>
    <source>
        <strain evidence="1 2">ATCC 43324</strain>
    </source>
</reference>
<evidence type="ECO:0000313" key="2">
    <source>
        <dbReference type="Proteomes" id="UP000190065"/>
    </source>
</evidence>
<gene>
    <name evidence="1" type="ORF">SAMN02745202_02573</name>
</gene>
<dbReference type="EMBL" id="FUXK01000057">
    <property type="protein sequence ID" value="SKA23633.1"/>
    <property type="molecule type" value="Genomic_DNA"/>
</dbReference>